<dbReference type="OrthoDB" id="6119954at2759"/>
<accession>A0A9Q0GP68</accession>
<evidence type="ECO:0000313" key="4">
    <source>
        <dbReference type="EMBL" id="KAJ4950108.1"/>
    </source>
</evidence>
<reference evidence="4" key="1">
    <citation type="journal article" date="2023" name="Plant J.">
        <title>The genome of the king protea, Protea cynaroides.</title>
        <authorList>
            <person name="Chang J."/>
            <person name="Duong T.A."/>
            <person name="Schoeman C."/>
            <person name="Ma X."/>
            <person name="Roodt D."/>
            <person name="Barker N."/>
            <person name="Li Z."/>
            <person name="Van de Peer Y."/>
            <person name="Mizrachi E."/>
        </authorList>
    </citation>
    <scope>NUCLEOTIDE SEQUENCE</scope>
    <source>
        <tissue evidence="4">Young leaves</tissue>
    </source>
</reference>
<evidence type="ECO:0000259" key="3">
    <source>
        <dbReference type="Pfam" id="PF07687"/>
    </source>
</evidence>
<dbReference type="Gene3D" id="3.30.70.360">
    <property type="match status" value="1"/>
</dbReference>
<dbReference type="PANTHER" id="PTHR11014">
    <property type="entry name" value="PEPTIDASE M20 FAMILY MEMBER"/>
    <property type="match status" value="1"/>
</dbReference>
<protein>
    <recommendedName>
        <fullName evidence="3">Peptidase M20 dimerisation domain-containing protein</fullName>
    </recommendedName>
</protein>
<feature type="domain" description="Peptidase M20 dimerisation" evidence="3">
    <location>
        <begin position="1"/>
        <end position="82"/>
    </location>
</feature>
<proteinExistence type="inferred from homology"/>
<dbReference type="Gene3D" id="3.40.630.10">
    <property type="entry name" value="Zn peptidases"/>
    <property type="match status" value="1"/>
</dbReference>
<dbReference type="PANTHER" id="PTHR11014:SF140">
    <property type="entry name" value="IAA-AMINO ACID HYDROLASE ILR1-LIKE 3"/>
    <property type="match status" value="1"/>
</dbReference>
<comment type="caution">
    <text evidence="4">The sequence shown here is derived from an EMBL/GenBank/DDBJ whole genome shotgun (WGS) entry which is preliminary data.</text>
</comment>
<keyword evidence="5" id="KW-1185">Reference proteome</keyword>
<dbReference type="InterPro" id="IPR036264">
    <property type="entry name" value="Bact_exopeptidase_dim_dom"/>
</dbReference>
<comment type="similarity">
    <text evidence="1">Belongs to the peptidase M20 family.</text>
</comment>
<dbReference type="FunFam" id="3.30.70.360:FF:000001">
    <property type="entry name" value="N-acetyldiaminopimelate deacetylase"/>
    <property type="match status" value="1"/>
</dbReference>
<gene>
    <name evidence="4" type="ORF">NE237_026940</name>
</gene>
<evidence type="ECO:0000256" key="1">
    <source>
        <dbReference type="ARBA" id="ARBA00006153"/>
    </source>
</evidence>
<organism evidence="4 5">
    <name type="scientific">Protea cynaroides</name>
    <dbReference type="NCBI Taxonomy" id="273540"/>
    <lineage>
        <taxon>Eukaryota</taxon>
        <taxon>Viridiplantae</taxon>
        <taxon>Streptophyta</taxon>
        <taxon>Embryophyta</taxon>
        <taxon>Tracheophyta</taxon>
        <taxon>Spermatophyta</taxon>
        <taxon>Magnoliopsida</taxon>
        <taxon>Proteales</taxon>
        <taxon>Proteaceae</taxon>
        <taxon>Protea</taxon>
    </lineage>
</organism>
<dbReference type="AlphaFoldDB" id="A0A9Q0GP68"/>
<evidence type="ECO:0000256" key="2">
    <source>
        <dbReference type="ARBA" id="ARBA00022801"/>
    </source>
</evidence>
<sequence length="286" mass="32391">MPQRNVDPVLAASFSILSLQHLISREVDPLDSQVVSVTYVRGGSTLNVIPSYVEFGGTLRSLTSDGLHRLQQRVKEVIEQQASVHRCKALFDLKEEVHPMYPAVTNDERLHEHVKRVGKLLLGPKNVMIGRKVMAGEDFAFYQEMIPGVMFGIGIGNEEAGQVLGSNPPTPLLLCYNLELELDRKWSREGSALICIGLLLRFLSLPASLSRRHELYDYLIKLLLSGDSDGDWREETPDFCLWRTIITLDLIPLTKTTFKLQDDNLEGLFHITAELFRIRNHIRVKC</sequence>
<dbReference type="Proteomes" id="UP001141806">
    <property type="component" value="Unassembled WGS sequence"/>
</dbReference>
<dbReference type="SUPFAM" id="SSF55031">
    <property type="entry name" value="Bacterial exopeptidase dimerisation domain"/>
    <property type="match status" value="1"/>
</dbReference>
<name>A0A9Q0GP68_9MAGN</name>
<dbReference type="Pfam" id="PF07687">
    <property type="entry name" value="M20_dimer"/>
    <property type="match status" value="1"/>
</dbReference>
<dbReference type="InterPro" id="IPR011650">
    <property type="entry name" value="Peptidase_M20_dimer"/>
</dbReference>
<dbReference type="SUPFAM" id="SSF53187">
    <property type="entry name" value="Zn-dependent exopeptidases"/>
    <property type="match status" value="1"/>
</dbReference>
<dbReference type="EMBL" id="JAMYWD010000012">
    <property type="protein sequence ID" value="KAJ4950108.1"/>
    <property type="molecule type" value="Genomic_DNA"/>
</dbReference>
<keyword evidence="2" id="KW-0378">Hydrolase</keyword>
<dbReference type="GO" id="GO:0016787">
    <property type="term" value="F:hydrolase activity"/>
    <property type="evidence" value="ECO:0007669"/>
    <property type="project" value="UniProtKB-KW"/>
</dbReference>
<dbReference type="InterPro" id="IPR002933">
    <property type="entry name" value="Peptidase_M20"/>
</dbReference>
<dbReference type="InterPro" id="IPR017439">
    <property type="entry name" value="Amidohydrolase"/>
</dbReference>
<dbReference type="Pfam" id="PF01546">
    <property type="entry name" value="Peptidase_M20"/>
    <property type="match status" value="1"/>
</dbReference>
<evidence type="ECO:0000313" key="5">
    <source>
        <dbReference type="Proteomes" id="UP001141806"/>
    </source>
</evidence>